<dbReference type="EMBL" id="BNCP01000010">
    <property type="protein sequence ID" value="GIL77385.1"/>
    <property type="molecule type" value="Genomic_DNA"/>
</dbReference>
<feature type="transmembrane region" description="Helical" evidence="14">
    <location>
        <begin position="141"/>
        <end position="162"/>
    </location>
</feature>
<proteinExistence type="predicted"/>
<evidence type="ECO:0000313" key="16">
    <source>
        <dbReference type="EMBL" id="GIL77385.1"/>
    </source>
</evidence>
<feature type="region of interest" description="Disordered" evidence="13">
    <location>
        <begin position="553"/>
        <end position="575"/>
    </location>
</feature>
<evidence type="ECO:0000313" key="17">
    <source>
        <dbReference type="EMBL" id="GIL97315.1"/>
    </source>
</evidence>
<gene>
    <name evidence="16" type="ORF">Vretifemale_6844</name>
    <name evidence="17" type="ORF">Vretimale_2783</name>
</gene>
<evidence type="ECO:0000256" key="4">
    <source>
        <dbReference type="ARBA" id="ARBA00022692"/>
    </source>
</evidence>
<protein>
    <recommendedName>
        <fullName evidence="15">Ion transport domain-containing protein</fullName>
    </recommendedName>
</protein>
<keyword evidence="6" id="KW-0851">Voltage-gated channel</keyword>
<sequence>MRGNSHEGCIEAGQIVTGMRNDFETAADAGVEGAGRLYSGHDMPGLEIRIQAIESLAEPTRRFLHINILGKPLPTWMKWDKQPKINRFNYLMSRLHTVMTDATSSACALMISHLMVLSIIISVLCFCLETIPAFQPDRAPAVARAFTWVEGVTIQIFALDYLLRFISTPDKIKFVIEPFNIIDLIAIVPWYVVTFVGANFNGTTVFRVLRLLRVFRVLKLGGRYSKLQVVLHSLRKSFDMLGLMVFFIALCIVFFSTLMYYTERGDYNAELGYYVRPQESTPKPSPFESIVSGFWWAIVTLMTVGYGDAFPLSAGGKVVASLTMICGVLTLALPISVIGATFSSDWTAHLEEEKHKPVLLKKFTAATSPVLLRLQRLLNRHLEDMETLVSLDRNSELALEDASSQLHHTFKSTKKHLHTEAKADLRLRRNALRNRTNTEAITPPYDQQYGYLSMEHVKDRYREQLQVMSEAAESLGRRACHVSRMEEVCTHLVDPELEAAVTRLSKKHADLEILLAKHEEKPSPLSLLEAELNDLKGYWGDCRAAKAAVVSQTQAKGAQAREPPLANQELSTRHD</sequence>
<evidence type="ECO:0000256" key="8">
    <source>
        <dbReference type="ARBA" id="ARBA00022989"/>
    </source>
</evidence>
<dbReference type="PANTHER" id="PTHR11537:SF254">
    <property type="entry name" value="POTASSIUM VOLTAGE-GATED CHANNEL PROTEIN SHAB"/>
    <property type="match status" value="1"/>
</dbReference>
<evidence type="ECO:0000256" key="2">
    <source>
        <dbReference type="ARBA" id="ARBA00022448"/>
    </source>
</evidence>
<name>A0A8J4D7V7_9CHLO</name>
<dbReference type="FunFam" id="1.20.120.350:FF:000091">
    <property type="entry name" value="Predicted protein"/>
    <property type="match status" value="1"/>
</dbReference>
<dbReference type="GO" id="GO:0008076">
    <property type="term" value="C:voltage-gated potassium channel complex"/>
    <property type="evidence" value="ECO:0007669"/>
    <property type="project" value="InterPro"/>
</dbReference>
<evidence type="ECO:0000256" key="10">
    <source>
        <dbReference type="ARBA" id="ARBA00023136"/>
    </source>
</evidence>
<comment type="subcellular location">
    <subcellularLocation>
        <location evidence="1">Membrane</location>
        <topology evidence="1">Multi-pass membrane protein</topology>
    </subcellularLocation>
</comment>
<dbReference type="AlphaFoldDB" id="A0A8J4D7V7"/>
<dbReference type="SUPFAM" id="SSF81324">
    <property type="entry name" value="Voltage-gated potassium channels"/>
    <property type="match status" value="1"/>
</dbReference>
<evidence type="ECO:0000313" key="18">
    <source>
        <dbReference type="Proteomes" id="UP000722791"/>
    </source>
</evidence>
<keyword evidence="9" id="KW-0406">Ion transport</keyword>
<dbReference type="PRINTS" id="PR00169">
    <property type="entry name" value="KCHANNEL"/>
</dbReference>
<dbReference type="Proteomes" id="UP000722791">
    <property type="component" value="Unassembled WGS sequence"/>
</dbReference>
<comment type="caution">
    <text evidence="17">The sequence shown here is derived from an EMBL/GenBank/DDBJ whole genome shotgun (WGS) entry which is preliminary data.</text>
</comment>
<feature type="transmembrane region" description="Helical" evidence="14">
    <location>
        <begin position="318"/>
        <end position="342"/>
    </location>
</feature>
<evidence type="ECO:0000256" key="9">
    <source>
        <dbReference type="ARBA" id="ARBA00023065"/>
    </source>
</evidence>
<evidence type="ECO:0000256" key="11">
    <source>
        <dbReference type="ARBA" id="ARBA00023303"/>
    </source>
</evidence>
<keyword evidence="7" id="KW-0630">Potassium</keyword>
<dbReference type="GO" id="GO:0001508">
    <property type="term" value="P:action potential"/>
    <property type="evidence" value="ECO:0007669"/>
    <property type="project" value="TreeGrafter"/>
</dbReference>
<feature type="domain" description="Ion transport" evidence="15">
    <location>
        <begin position="112"/>
        <end position="344"/>
    </location>
</feature>
<accession>A0A8J4D7V7</accession>
<keyword evidence="5" id="KW-0631">Potassium channel</keyword>
<dbReference type="Gene3D" id="1.20.120.350">
    <property type="entry name" value="Voltage-gated potassium channels. Chain C"/>
    <property type="match status" value="1"/>
</dbReference>
<dbReference type="Proteomes" id="UP000747110">
    <property type="component" value="Unassembled WGS sequence"/>
</dbReference>
<dbReference type="PANTHER" id="PTHR11537">
    <property type="entry name" value="VOLTAGE-GATED POTASSIUM CHANNEL"/>
    <property type="match status" value="1"/>
</dbReference>
<evidence type="ECO:0000256" key="14">
    <source>
        <dbReference type="SAM" id="Phobius"/>
    </source>
</evidence>
<evidence type="ECO:0000256" key="7">
    <source>
        <dbReference type="ARBA" id="ARBA00022958"/>
    </source>
</evidence>
<evidence type="ECO:0000256" key="5">
    <source>
        <dbReference type="ARBA" id="ARBA00022826"/>
    </source>
</evidence>
<dbReference type="Gene3D" id="1.10.287.70">
    <property type="match status" value="1"/>
</dbReference>
<feature type="transmembrane region" description="Helical" evidence="14">
    <location>
        <begin position="289"/>
        <end position="306"/>
    </location>
</feature>
<keyword evidence="3" id="KW-0633">Potassium transport</keyword>
<evidence type="ECO:0000256" key="1">
    <source>
        <dbReference type="ARBA" id="ARBA00004141"/>
    </source>
</evidence>
<keyword evidence="19" id="KW-1185">Reference proteome</keyword>
<evidence type="ECO:0000256" key="12">
    <source>
        <dbReference type="SAM" id="Coils"/>
    </source>
</evidence>
<dbReference type="EMBL" id="BNCQ01000004">
    <property type="protein sequence ID" value="GIL97315.1"/>
    <property type="molecule type" value="Genomic_DNA"/>
</dbReference>
<dbReference type="GO" id="GO:0005249">
    <property type="term" value="F:voltage-gated potassium channel activity"/>
    <property type="evidence" value="ECO:0007669"/>
    <property type="project" value="InterPro"/>
</dbReference>
<evidence type="ECO:0000256" key="6">
    <source>
        <dbReference type="ARBA" id="ARBA00022882"/>
    </source>
</evidence>
<dbReference type="OrthoDB" id="415460at2759"/>
<keyword evidence="12" id="KW-0175">Coiled coil</keyword>
<dbReference type="Pfam" id="PF00520">
    <property type="entry name" value="Ion_trans"/>
    <property type="match status" value="1"/>
</dbReference>
<reference evidence="17" key="1">
    <citation type="journal article" date="2021" name="Proc. Natl. Acad. Sci. U.S.A.">
        <title>Three genomes in the algal genus Volvox reveal the fate of a haploid sex-determining region after a transition to homothallism.</title>
        <authorList>
            <person name="Yamamoto K."/>
            <person name="Hamaji T."/>
            <person name="Kawai-Toyooka H."/>
            <person name="Matsuzaki R."/>
            <person name="Takahashi F."/>
            <person name="Nishimura Y."/>
            <person name="Kawachi M."/>
            <person name="Noguchi H."/>
            <person name="Minakuchi Y."/>
            <person name="Umen J.G."/>
            <person name="Toyoda A."/>
            <person name="Nozaki H."/>
        </authorList>
    </citation>
    <scope>NUCLEOTIDE SEQUENCE</scope>
    <source>
        <strain evidence="17">NIES-3785</strain>
        <strain evidence="16">NIES-3786</strain>
    </source>
</reference>
<feature type="transmembrane region" description="Helical" evidence="14">
    <location>
        <begin position="198"/>
        <end position="218"/>
    </location>
</feature>
<keyword evidence="8 14" id="KW-1133">Transmembrane helix</keyword>
<keyword evidence="10 14" id="KW-0472">Membrane</keyword>
<evidence type="ECO:0000259" key="15">
    <source>
        <dbReference type="Pfam" id="PF00520"/>
    </source>
</evidence>
<keyword evidence="11" id="KW-0407">Ion channel</keyword>
<dbReference type="FunFam" id="1.10.287.70:FF:000097">
    <property type="entry name" value="Potassium voltage-gated channel subfamily G member 3"/>
    <property type="match status" value="1"/>
</dbReference>
<keyword evidence="4 14" id="KW-0812">Transmembrane</keyword>
<organism evidence="17 18">
    <name type="scientific">Volvox reticuliferus</name>
    <dbReference type="NCBI Taxonomy" id="1737510"/>
    <lineage>
        <taxon>Eukaryota</taxon>
        <taxon>Viridiplantae</taxon>
        <taxon>Chlorophyta</taxon>
        <taxon>core chlorophytes</taxon>
        <taxon>Chlorophyceae</taxon>
        <taxon>CS clade</taxon>
        <taxon>Chlamydomonadales</taxon>
        <taxon>Volvocaceae</taxon>
        <taxon>Volvox</taxon>
    </lineage>
</organism>
<keyword evidence="2" id="KW-0813">Transport</keyword>
<dbReference type="InterPro" id="IPR005821">
    <property type="entry name" value="Ion_trans_dom"/>
</dbReference>
<evidence type="ECO:0000256" key="13">
    <source>
        <dbReference type="SAM" id="MobiDB-lite"/>
    </source>
</evidence>
<dbReference type="InterPro" id="IPR028325">
    <property type="entry name" value="VG_K_chnl"/>
</dbReference>
<evidence type="ECO:0000256" key="3">
    <source>
        <dbReference type="ARBA" id="ARBA00022538"/>
    </source>
</evidence>
<dbReference type="InterPro" id="IPR027359">
    <property type="entry name" value="Volt_channel_dom_sf"/>
</dbReference>
<evidence type="ECO:0000313" key="19">
    <source>
        <dbReference type="Proteomes" id="UP000747110"/>
    </source>
</evidence>
<feature type="transmembrane region" description="Helical" evidence="14">
    <location>
        <begin position="238"/>
        <end position="261"/>
    </location>
</feature>
<feature type="coiled-coil region" evidence="12">
    <location>
        <begin position="458"/>
        <end position="521"/>
    </location>
</feature>